<reference evidence="2" key="2">
    <citation type="submission" date="2018-05" db="EMBL/GenBank/DDBJ databases">
        <title>OgluRS3 (Oryza glumaepatula Reference Sequence Version 3).</title>
        <authorList>
            <person name="Zhang J."/>
            <person name="Kudrna D."/>
            <person name="Lee S."/>
            <person name="Talag J."/>
            <person name="Welchert J."/>
            <person name="Wing R.A."/>
        </authorList>
    </citation>
    <scope>NUCLEOTIDE SEQUENCE [LARGE SCALE GENOMIC DNA]</scope>
</reference>
<dbReference type="Proteomes" id="UP000026961">
    <property type="component" value="Chromosome 11"/>
</dbReference>
<evidence type="ECO:0000313" key="3">
    <source>
        <dbReference type="Proteomes" id="UP000026961"/>
    </source>
</evidence>
<name>A0A0E0BI98_9ORYZ</name>
<evidence type="ECO:0000256" key="1">
    <source>
        <dbReference type="SAM" id="MobiDB-lite"/>
    </source>
</evidence>
<feature type="compositionally biased region" description="Basic and acidic residues" evidence="1">
    <location>
        <begin position="82"/>
        <end position="93"/>
    </location>
</feature>
<accession>A0A0E0BI98</accession>
<sequence length="93" mass="10530">MVVVRSSRSKLKGGQICLPRPLTGDALEYRWGLLVCDSWRTAWVMAVYPIKVVLEERKKWCGGAGKRKERREIAASGLGDDNGTREEIERLVQ</sequence>
<proteinExistence type="predicted"/>
<dbReference type="Gramene" id="OGLUM11G10670.1">
    <property type="protein sequence ID" value="OGLUM11G10670.1"/>
    <property type="gene ID" value="OGLUM11G10670"/>
</dbReference>
<feature type="region of interest" description="Disordered" evidence="1">
    <location>
        <begin position="64"/>
        <end position="93"/>
    </location>
</feature>
<evidence type="ECO:0000313" key="2">
    <source>
        <dbReference type="EnsemblPlants" id="OGLUM11G10670.1"/>
    </source>
</evidence>
<dbReference type="EnsemblPlants" id="OGLUM11G10670.1">
    <property type="protein sequence ID" value="OGLUM11G10670.1"/>
    <property type="gene ID" value="OGLUM11G10670"/>
</dbReference>
<keyword evidence="3" id="KW-1185">Reference proteome</keyword>
<reference evidence="2" key="1">
    <citation type="submission" date="2015-04" db="UniProtKB">
        <authorList>
            <consortium name="EnsemblPlants"/>
        </authorList>
    </citation>
    <scope>IDENTIFICATION</scope>
</reference>
<organism evidence="2">
    <name type="scientific">Oryza glumipatula</name>
    <dbReference type="NCBI Taxonomy" id="40148"/>
    <lineage>
        <taxon>Eukaryota</taxon>
        <taxon>Viridiplantae</taxon>
        <taxon>Streptophyta</taxon>
        <taxon>Embryophyta</taxon>
        <taxon>Tracheophyta</taxon>
        <taxon>Spermatophyta</taxon>
        <taxon>Magnoliopsida</taxon>
        <taxon>Liliopsida</taxon>
        <taxon>Poales</taxon>
        <taxon>Poaceae</taxon>
        <taxon>BOP clade</taxon>
        <taxon>Oryzoideae</taxon>
        <taxon>Oryzeae</taxon>
        <taxon>Oryzinae</taxon>
        <taxon>Oryza</taxon>
    </lineage>
</organism>
<dbReference type="HOGENOM" id="CLU_2403200_0_0_1"/>
<protein>
    <submittedName>
        <fullName evidence="2">Uncharacterized protein</fullName>
    </submittedName>
</protein>
<dbReference type="AlphaFoldDB" id="A0A0E0BI98"/>